<comment type="caution">
    <text evidence="2">The sequence shown here is derived from an EMBL/GenBank/DDBJ whole genome shotgun (WGS) entry which is preliminary data.</text>
</comment>
<dbReference type="EMBL" id="CAXIEN010000136">
    <property type="protein sequence ID" value="CAL1280802.1"/>
    <property type="molecule type" value="Genomic_DNA"/>
</dbReference>
<organism evidence="2 3">
    <name type="scientific">Larinioides sclopetarius</name>
    <dbReference type="NCBI Taxonomy" id="280406"/>
    <lineage>
        <taxon>Eukaryota</taxon>
        <taxon>Metazoa</taxon>
        <taxon>Ecdysozoa</taxon>
        <taxon>Arthropoda</taxon>
        <taxon>Chelicerata</taxon>
        <taxon>Arachnida</taxon>
        <taxon>Araneae</taxon>
        <taxon>Araneomorphae</taxon>
        <taxon>Entelegynae</taxon>
        <taxon>Araneoidea</taxon>
        <taxon>Araneidae</taxon>
        <taxon>Larinioides</taxon>
    </lineage>
</organism>
<feature type="region of interest" description="Disordered" evidence="1">
    <location>
        <begin position="37"/>
        <end position="70"/>
    </location>
</feature>
<sequence>MALLKHFSSEESDATRKQLSMFVKLFLSAKTGVRQSLHMQPRSAARNGHGANHDDHNYLHGRYTPPPAHD</sequence>
<reference evidence="2 3" key="1">
    <citation type="submission" date="2024-04" db="EMBL/GenBank/DDBJ databases">
        <authorList>
            <person name="Rising A."/>
            <person name="Reimegard J."/>
            <person name="Sonavane S."/>
            <person name="Akerstrom W."/>
            <person name="Nylinder S."/>
            <person name="Hedman E."/>
            <person name="Kallberg Y."/>
        </authorList>
    </citation>
    <scope>NUCLEOTIDE SEQUENCE [LARGE SCALE GENOMIC DNA]</scope>
</reference>
<name>A0AAV2AAV4_9ARAC</name>
<dbReference type="Proteomes" id="UP001497382">
    <property type="component" value="Unassembled WGS sequence"/>
</dbReference>
<protein>
    <submittedName>
        <fullName evidence="2">Uncharacterized protein</fullName>
    </submittedName>
</protein>
<proteinExistence type="predicted"/>
<accession>A0AAV2AAV4</accession>
<evidence type="ECO:0000256" key="1">
    <source>
        <dbReference type="SAM" id="MobiDB-lite"/>
    </source>
</evidence>
<evidence type="ECO:0000313" key="3">
    <source>
        <dbReference type="Proteomes" id="UP001497382"/>
    </source>
</evidence>
<gene>
    <name evidence="2" type="ORF">LARSCL_LOCUS11198</name>
</gene>
<keyword evidence="3" id="KW-1185">Reference proteome</keyword>
<evidence type="ECO:0000313" key="2">
    <source>
        <dbReference type="EMBL" id="CAL1280802.1"/>
    </source>
</evidence>
<dbReference type="AlphaFoldDB" id="A0AAV2AAV4"/>